<dbReference type="PANTHER" id="PTHR22940">
    <property type="entry name" value="TIMEOUT/TIMELESS-2"/>
    <property type="match status" value="1"/>
</dbReference>
<feature type="compositionally biased region" description="Low complexity" evidence="4">
    <location>
        <begin position="613"/>
        <end position="627"/>
    </location>
</feature>
<dbReference type="GO" id="GO:0006281">
    <property type="term" value="P:DNA repair"/>
    <property type="evidence" value="ECO:0007669"/>
    <property type="project" value="TreeGrafter"/>
</dbReference>
<dbReference type="GO" id="GO:0003677">
    <property type="term" value="F:DNA binding"/>
    <property type="evidence" value="ECO:0007669"/>
    <property type="project" value="TreeGrafter"/>
</dbReference>
<evidence type="ECO:0000256" key="1">
    <source>
        <dbReference type="ARBA" id="ARBA00004123"/>
    </source>
</evidence>
<sequence length="1540" mass="173583">MPLTTSKQQKKKKVRFSLELSSSEKKDEMEWMVMNMDRFFAPAIQLGYFSTDDKYVATPNCAAKIDEILRRLIQDKARWHFRRALFMNKIIPRNLIPTLVSVKEDKGILESTIKVLQELMTPVECLIPINIMGRNTEGYRIISELDNSISTAKEAFMDGKSTKALVDLMNTILQDSKSLILEECEIINYCLLLVRNLLHVSSVPNALEAISTSRGSGTSSSTKTQQGDKEEDNTGVLTEDQIMWNLFAHRFDHLIIQLLTCEQQHLWNITMVQLVSLMYREQQQTTIRKLINEWLELSLAESSEDDENNPMTSSSSEAISTSDPVSDSSERLSPVEMTDDNVRNTTSAINGKNNARQRKSEKDDSCKDSGFGRSGSNMDSSQDDSVSEGAQKNGKESSKSPRPSNSVGEGEVSSEDQIQKDSTYSEFDRKGKARDSKHKNEKSDEDPCNMRIDYKELACDEKSLGECDESVNGEKESDRGGSGSEGGSEGSSPIPVLEQVSPLSLLENEQGDQCLPAFNHDYQQETEGLLGDNTDHLLPLPEDVDEAMPLVENKTGLESVCSPMEQLKQPPKEEESGSSGDSSAKPVPQLPKLHKPMTGQKRSRHAMSQKMLSETQENNESSNSTGSECDEGPHAKRPHHQKPHKMLSKPRPAKMLQKALQEKNSRRNKLLRRKDTSGIKAKALLHHRPKPEDIADLLKEFTIDFMLNGYSNLVQGLRLQVMLPYQIQLDKSHLLWLITYFLRFAVELDLELGQICPVLSVDVVSYLVYEGVVMQEELEIALQSGEVDLLPHVRRLHLVVTALREFFISLDTCLKKDHNSIDIKHVLRIKEELGQLVEVRQLFVLLIRMYRPGVLNLNYLQDLITTNHRFLTTQEATSQLHPSMPSFNIVNHVKQFATMDIMRQYGRLLENFDVNDETVNDCIFTMMHHVAGDLRNVNVLLQPCILRTFLRIWKEGFELCVDWADLIEYILRKCTRIRTENPDGRVNSMFPRPLSEPVAIELTDDDLDQLYTMYKNSSSEQDLMDKIRDICCDDSIEEPIKKEVIQKLLARGFITSSECTKLCEEIQPMEVVATKSEGTTSLEMDVMQVSSDSDDSLGIIHPSLTQTLGKRREIFPSDNSNDFKMPPPEIPKLGNVHLKIPELPDLEDDELPKLDSVTFKGLQPVLPKEVDDDFKMLPPDLPKEVQGDLKEHHDQGTISEKTEGSVEGNMTFTEDSNEWDENGSIVYLIDKLKEEGYSNHIQYLQLQLLEACYSKLKIVGPDIPKPEPVAFHFSLSNQSIPLIPWTVEQEEVFNIAKFRQLLGTLGFHLPSDTGKVYPRIPHFWCPEVLFMVAKKLGPIASSNLRVSVEQMQDMLQKMRALSLTGSLRTHGNQGNEESGILAEHTFFDCDDSSERVSDCSMENNRSSTSSPLSSIDEKLLHEEDDQQPNQLCHRIPIHSAGSSTNLTSTNQITPSNMVPGAQDHEGSTTGHNIPRSIDHVGLAEPCEEETADTVDSCIISGMEFTNTSTQDLELMALMESDDLLISQPDDTVSEALRMDS</sequence>
<reference evidence="7" key="1">
    <citation type="journal article" date="2017" name="Comp. Biochem. Physiol., Part A Mol. Integr. Physiol.">
        <title>Molecular cloning, characterization, and temporal expression of the clock genes period and timeless in the oriental river prawn Macrobrachium nipponense during female reproductive development.</title>
        <authorList>
            <person name="Chen S."/>
            <person name="Qiao H."/>
            <person name="Fu H."/>
            <person name="Sun S."/>
            <person name="Zhang W."/>
            <person name="Jin S."/>
            <person name="Gong Y."/>
            <person name="Jiang S."/>
            <person name="Xiong W."/>
            <person name="YanWu"/>
        </authorList>
    </citation>
    <scope>NUCLEOTIDE SEQUENCE</scope>
</reference>
<organism evidence="7">
    <name type="scientific">Macrobrachium nipponense</name>
    <name type="common">Oriental river shrimp</name>
    <name type="synonym">Palaemon nipponensis</name>
    <dbReference type="NCBI Taxonomy" id="159736"/>
    <lineage>
        <taxon>Eukaryota</taxon>
        <taxon>Metazoa</taxon>
        <taxon>Ecdysozoa</taxon>
        <taxon>Arthropoda</taxon>
        <taxon>Crustacea</taxon>
        <taxon>Multicrustacea</taxon>
        <taxon>Malacostraca</taxon>
        <taxon>Eumalacostraca</taxon>
        <taxon>Eucarida</taxon>
        <taxon>Decapoda</taxon>
        <taxon>Pleocyemata</taxon>
        <taxon>Caridea</taxon>
        <taxon>Palaemonoidea</taxon>
        <taxon>Palaemonidae</taxon>
        <taxon>Macrobrachium</taxon>
    </lineage>
</organism>
<evidence type="ECO:0000256" key="2">
    <source>
        <dbReference type="ARBA" id="ARBA00008174"/>
    </source>
</evidence>
<dbReference type="EMBL" id="KX097992">
    <property type="protein sequence ID" value="ANN13871.1"/>
    <property type="molecule type" value="mRNA"/>
</dbReference>
<evidence type="ECO:0000256" key="3">
    <source>
        <dbReference type="ARBA" id="ARBA00023242"/>
    </source>
</evidence>
<dbReference type="InterPro" id="IPR044998">
    <property type="entry name" value="Timeless"/>
</dbReference>
<name>A0A1W5LKF5_MACNP</name>
<dbReference type="Pfam" id="PF04821">
    <property type="entry name" value="TIMELESS"/>
    <property type="match status" value="1"/>
</dbReference>
<feature type="domain" description="Timeless C-terminal" evidence="6">
    <location>
        <begin position="1228"/>
        <end position="1329"/>
    </location>
</feature>
<feature type="compositionally biased region" description="Basic and acidic residues" evidence="4">
    <location>
        <begin position="1185"/>
        <end position="1204"/>
    </location>
</feature>
<evidence type="ECO:0000259" key="5">
    <source>
        <dbReference type="Pfam" id="PF04821"/>
    </source>
</evidence>
<feature type="compositionally biased region" description="Gly residues" evidence="4">
    <location>
        <begin position="480"/>
        <end position="489"/>
    </location>
</feature>
<comment type="similarity">
    <text evidence="2">Belongs to the timeless family.</text>
</comment>
<evidence type="ECO:0000313" key="7">
    <source>
        <dbReference type="EMBL" id="ANN13871.1"/>
    </source>
</evidence>
<dbReference type="GO" id="GO:0031298">
    <property type="term" value="C:replication fork protection complex"/>
    <property type="evidence" value="ECO:0007669"/>
    <property type="project" value="TreeGrafter"/>
</dbReference>
<feature type="compositionally biased region" description="Low complexity" evidence="4">
    <location>
        <begin position="211"/>
        <end position="224"/>
    </location>
</feature>
<feature type="compositionally biased region" description="Low complexity" evidence="4">
    <location>
        <begin position="313"/>
        <end position="322"/>
    </location>
</feature>
<dbReference type="GO" id="GO:0009649">
    <property type="term" value="P:entrainment of circadian clock"/>
    <property type="evidence" value="ECO:0007669"/>
    <property type="project" value="TreeGrafter"/>
</dbReference>
<dbReference type="GO" id="GO:0048511">
    <property type="term" value="P:rhythmic process"/>
    <property type="evidence" value="ECO:0007669"/>
    <property type="project" value="UniProtKB-KW"/>
</dbReference>
<proteinExistence type="evidence at transcript level"/>
<accession>A0A1W5LKF5</accession>
<keyword evidence="3" id="KW-0539">Nucleus</keyword>
<dbReference type="PANTHER" id="PTHR22940:SF5">
    <property type="entry name" value="PROTEIN TIMELESS"/>
    <property type="match status" value="1"/>
</dbReference>
<protein>
    <submittedName>
        <fullName evidence="7">Timeless</fullName>
    </submittedName>
</protein>
<evidence type="ECO:0000256" key="4">
    <source>
        <dbReference type="SAM" id="MobiDB-lite"/>
    </source>
</evidence>
<feature type="region of interest" description="Disordered" evidence="4">
    <location>
        <begin position="211"/>
        <end position="235"/>
    </location>
</feature>
<feature type="domain" description="Timeless N-terminal" evidence="5">
    <location>
        <begin position="54"/>
        <end position="312"/>
    </location>
</feature>
<evidence type="ECO:0000259" key="6">
    <source>
        <dbReference type="Pfam" id="PF05029"/>
    </source>
</evidence>
<dbReference type="GO" id="GO:0043111">
    <property type="term" value="P:replication fork arrest"/>
    <property type="evidence" value="ECO:0007669"/>
    <property type="project" value="TreeGrafter"/>
</dbReference>
<dbReference type="GO" id="GO:0000076">
    <property type="term" value="P:DNA replication checkpoint signaling"/>
    <property type="evidence" value="ECO:0007669"/>
    <property type="project" value="TreeGrafter"/>
</dbReference>
<dbReference type="Pfam" id="PF05029">
    <property type="entry name" value="TIMELESS_C"/>
    <property type="match status" value="1"/>
</dbReference>
<dbReference type="InterPro" id="IPR006906">
    <property type="entry name" value="Timeless_N"/>
</dbReference>
<comment type="subcellular location">
    <subcellularLocation>
        <location evidence="1">Nucleus</location>
    </subcellularLocation>
</comment>
<feature type="compositionally biased region" description="Basic and acidic residues" evidence="4">
    <location>
        <begin position="358"/>
        <end position="367"/>
    </location>
</feature>
<feature type="compositionally biased region" description="Basic residues" evidence="4">
    <location>
        <begin position="635"/>
        <end position="652"/>
    </location>
</feature>
<feature type="compositionally biased region" description="Basic and acidic residues" evidence="4">
    <location>
        <begin position="452"/>
        <end position="465"/>
    </location>
</feature>
<feature type="compositionally biased region" description="Polar residues" evidence="4">
    <location>
        <begin position="343"/>
        <end position="354"/>
    </location>
</feature>
<feature type="region of interest" description="Disordered" evidence="4">
    <location>
        <begin position="1394"/>
        <end position="1414"/>
    </location>
</feature>
<dbReference type="InterPro" id="IPR007725">
    <property type="entry name" value="TIMELESS_C"/>
</dbReference>
<feature type="region of interest" description="Disordered" evidence="4">
    <location>
        <begin position="1185"/>
        <end position="1215"/>
    </location>
</feature>
<feature type="region of interest" description="Disordered" evidence="4">
    <location>
        <begin position="301"/>
        <end position="508"/>
    </location>
</feature>
<feature type="region of interest" description="Disordered" evidence="4">
    <location>
        <begin position="552"/>
        <end position="670"/>
    </location>
</feature>